<dbReference type="Proteomes" id="UP001295794">
    <property type="component" value="Unassembled WGS sequence"/>
</dbReference>
<dbReference type="Gene3D" id="2.40.10.10">
    <property type="entry name" value="Trypsin-like serine proteases"/>
    <property type="match status" value="2"/>
</dbReference>
<dbReference type="EMBL" id="CAVNYO010000108">
    <property type="protein sequence ID" value="CAK5266134.1"/>
    <property type="molecule type" value="Genomic_DNA"/>
</dbReference>
<dbReference type="AlphaFoldDB" id="A0AAD2HKQ3"/>
<organism evidence="2 3">
    <name type="scientific">Mycena citricolor</name>
    <dbReference type="NCBI Taxonomy" id="2018698"/>
    <lineage>
        <taxon>Eukaryota</taxon>
        <taxon>Fungi</taxon>
        <taxon>Dikarya</taxon>
        <taxon>Basidiomycota</taxon>
        <taxon>Agaricomycotina</taxon>
        <taxon>Agaricomycetes</taxon>
        <taxon>Agaricomycetidae</taxon>
        <taxon>Agaricales</taxon>
        <taxon>Marasmiineae</taxon>
        <taxon>Mycenaceae</taxon>
        <taxon>Mycena</taxon>
    </lineage>
</organism>
<protein>
    <submittedName>
        <fullName evidence="2">Uncharacterized protein</fullName>
    </submittedName>
</protein>
<dbReference type="Pfam" id="PF13365">
    <property type="entry name" value="Trypsin_2"/>
    <property type="match status" value="1"/>
</dbReference>
<evidence type="ECO:0000313" key="3">
    <source>
        <dbReference type="Proteomes" id="UP001295794"/>
    </source>
</evidence>
<proteinExistence type="predicted"/>
<sequence length="272" mass="29650">MRAVRSDDIGILQNLTRQTTGLTAYELRVLNKKRSWLRAYSPNPPSSTASLRAYARALAATLVFAQEEAGTAVCIDESGLVLTCSHCVAEDADELREGASPGRMMIFADGRVVRAEWIVWDARLDLALLRIVAAEPSPHESSPLSSSTSSFPFVPVSHTALKSRARLLCIGHPGSDDLESVVPGTKTGYDTLFISEGRFRGMCPGQDVMDNSEIGALMHDCWTYWGHSGAPLIEADGGELIGLHSSWDEDTGMRRGVGWAALQSFCREHVWV</sequence>
<dbReference type="InterPro" id="IPR043504">
    <property type="entry name" value="Peptidase_S1_PA_chymotrypsin"/>
</dbReference>
<keyword evidence="3" id="KW-1185">Reference proteome</keyword>
<evidence type="ECO:0000313" key="2">
    <source>
        <dbReference type="EMBL" id="CAK5277200.1"/>
    </source>
</evidence>
<evidence type="ECO:0000313" key="1">
    <source>
        <dbReference type="EMBL" id="CAK5266134.1"/>
    </source>
</evidence>
<dbReference type="EMBL" id="CAVNYO010000419">
    <property type="protein sequence ID" value="CAK5277200.1"/>
    <property type="molecule type" value="Genomic_DNA"/>
</dbReference>
<accession>A0AAD2HKQ3</accession>
<dbReference type="InterPro" id="IPR009003">
    <property type="entry name" value="Peptidase_S1_PA"/>
</dbReference>
<gene>
    <name evidence="2" type="ORF">MYCIT1_LOCUS26061</name>
    <name evidence="1" type="ORF">MYCIT1_LOCUS7689</name>
</gene>
<dbReference type="SUPFAM" id="SSF50494">
    <property type="entry name" value="Trypsin-like serine proteases"/>
    <property type="match status" value="1"/>
</dbReference>
<reference evidence="2" key="1">
    <citation type="submission" date="2023-11" db="EMBL/GenBank/DDBJ databases">
        <authorList>
            <person name="De Vega J J."/>
            <person name="De Vega J J."/>
        </authorList>
    </citation>
    <scope>NUCLEOTIDE SEQUENCE</scope>
</reference>
<comment type="caution">
    <text evidence="2">The sequence shown here is derived from an EMBL/GenBank/DDBJ whole genome shotgun (WGS) entry which is preliminary data.</text>
</comment>
<name>A0AAD2HKQ3_9AGAR</name>